<dbReference type="PANTHER" id="PTHR24104">
    <property type="entry name" value="E3 UBIQUITIN-PROTEIN LIGASE NHLRC1-RELATED"/>
    <property type="match status" value="1"/>
</dbReference>
<dbReference type="SUPFAM" id="SSF63829">
    <property type="entry name" value="Calcium-dependent phosphotriesterase"/>
    <property type="match status" value="1"/>
</dbReference>
<dbReference type="Gene3D" id="2.120.10.30">
    <property type="entry name" value="TolB, C-terminal domain"/>
    <property type="match status" value="2"/>
</dbReference>
<proteinExistence type="predicted"/>
<gene>
    <name evidence="3" type="ORF">LRS13_09350</name>
</gene>
<reference evidence="4" key="1">
    <citation type="submission" date="2021-11" db="EMBL/GenBank/DDBJ databases">
        <title>Cultivation dependent microbiological survey of springs from the worlds oldest radium mine currently devoted to the extraction of radon-saturated water.</title>
        <authorList>
            <person name="Kapinusova G."/>
            <person name="Smrhova T."/>
            <person name="Strejcek M."/>
            <person name="Suman J."/>
            <person name="Jani K."/>
            <person name="Pajer P."/>
            <person name="Uhlik O."/>
        </authorList>
    </citation>
    <scope>NUCLEOTIDE SEQUENCE [LARGE SCALE GENOMIC DNA]</scope>
    <source>
        <strain evidence="4">J379</strain>
    </source>
</reference>
<keyword evidence="2" id="KW-0732">Signal</keyword>
<feature type="compositionally biased region" description="Pro residues" evidence="1">
    <location>
        <begin position="338"/>
        <end position="349"/>
    </location>
</feature>
<feature type="chain" id="PRO_5046093569" evidence="2">
    <location>
        <begin position="27"/>
        <end position="719"/>
    </location>
</feature>
<feature type="region of interest" description="Disordered" evidence="1">
    <location>
        <begin position="328"/>
        <end position="366"/>
    </location>
</feature>
<dbReference type="InterPro" id="IPR011042">
    <property type="entry name" value="6-blade_b-propeller_TolB-like"/>
</dbReference>
<evidence type="ECO:0000256" key="1">
    <source>
        <dbReference type="SAM" id="MobiDB-lite"/>
    </source>
</evidence>
<accession>A0ABY5PM34</accession>
<organism evidence="3 4">
    <name type="scientific">Svornostia abyssi</name>
    <dbReference type="NCBI Taxonomy" id="2898438"/>
    <lineage>
        <taxon>Bacteria</taxon>
        <taxon>Bacillati</taxon>
        <taxon>Actinomycetota</taxon>
        <taxon>Thermoleophilia</taxon>
        <taxon>Solirubrobacterales</taxon>
        <taxon>Baekduiaceae</taxon>
        <taxon>Svornostia</taxon>
    </lineage>
</organism>
<evidence type="ECO:0000313" key="4">
    <source>
        <dbReference type="Proteomes" id="UP001058860"/>
    </source>
</evidence>
<dbReference type="EMBL" id="CP088295">
    <property type="protein sequence ID" value="UUY05706.1"/>
    <property type="molecule type" value="Genomic_DNA"/>
</dbReference>
<evidence type="ECO:0000313" key="3">
    <source>
        <dbReference type="EMBL" id="UUY05706.1"/>
    </source>
</evidence>
<protein>
    <submittedName>
        <fullName evidence="3">Uncharacterized protein</fullName>
    </submittedName>
</protein>
<dbReference type="PANTHER" id="PTHR24104:SF25">
    <property type="entry name" value="PROTEIN LIN-41"/>
    <property type="match status" value="1"/>
</dbReference>
<evidence type="ECO:0000256" key="2">
    <source>
        <dbReference type="SAM" id="SignalP"/>
    </source>
</evidence>
<dbReference type="InterPro" id="IPR050952">
    <property type="entry name" value="TRIM-NHL_E3_ligases"/>
</dbReference>
<sequence length="719" mass="76674">MTARRLLLALLTIVVAAVPGSAPAHGAYGFIQEWGSPGTGAGQFTDLRDVATDANGNVFTAEAGRLQKFGPSRTFLLERSGEPGGNFTSLAVHGAGATGVVYTVDRTRGVLRYRASDLAPLGALPLGSVPADWAAPRAVTVDHLGDVIVAFPNDTAVPGKISGVGMWNASGGFIRTIGSYATADVVGTPDHEKYTTPLDVDDDQQPGGKVWVVDAGKEAVFSFSRTTGIYEGRSESSSPAWQPRAVAVMPLDPLLNQLFVPRTVFVADHTTPPSTVSGRLFVWRDSGPFHARFGERGTGPGQFGLISGLEIDAVQRMFAADGTNAKVLEYGNGGTPGPGDPQDPPPTPPVSGVSSAPPPPSSDPLASSPTPLVCIGLWSASTCGWLPKPQPLQVCVSYWENCNGFMGMKPAKPGTIDLSGFPSTITVDVECGSGPKKGKKRATAVAAQTPSYLKPETECLLEQYVNGDVPDEALQRKKIELLWNIDARAFKAEVAAAYAVTVSGLRAAADPLMGDDVNAWGVKLFFFLSDYIDAQYDELAKIGRPFTVPQAMVSPQRACPSGLTPQDAQSCAELVTALGATIKGSLTLLNRRKLDLFLDMPFEQYYAKLEKEMKKKLDELEGLKEPGGKTRSAAASRLASRKQFVLARAQARLTVGKRGKVRLTFSKETRAHLRALRRAGVRRFDARVLVRSGSTPANQVTRTQKVTISLVKVKKSRGR</sequence>
<name>A0ABY5PM34_9ACTN</name>
<dbReference type="Proteomes" id="UP001058860">
    <property type="component" value="Chromosome"/>
</dbReference>
<feature type="signal peptide" evidence="2">
    <location>
        <begin position="1"/>
        <end position="26"/>
    </location>
</feature>
<dbReference type="RefSeq" id="WP_353866151.1">
    <property type="nucleotide sequence ID" value="NZ_CP088295.1"/>
</dbReference>
<keyword evidence="4" id="KW-1185">Reference proteome</keyword>